<comment type="caution">
    <text evidence="2">The sequence shown here is derived from an EMBL/GenBank/DDBJ whole genome shotgun (WGS) entry which is preliminary data.</text>
</comment>
<accession>A0A397HCX3</accession>
<gene>
    <name evidence="2" type="ORF">Glove_350g12</name>
</gene>
<proteinExistence type="predicted"/>
<evidence type="ECO:0000313" key="3">
    <source>
        <dbReference type="Proteomes" id="UP000266861"/>
    </source>
</evidence>
<name>A0A397HCX3_9GLOM</name>
<dbReference type="OrthoDB" id="5596129at2759"/>
<evidence type="ECO:0000313" key="2">
    <source>
        <dbReference type="EMBL" id="RHZ60932.1"/>
    </source>
</evidence>
<dbReference type="AlphaFoldDB" id="A0A397HCX3"/>
<reference evidence="2 3" key="1">
    <citation type="submission" date="2018-08" db="EMBL/GenBank/DDBJ databases">
        <title>Genome and evolution of the arbuscular mycorrhizal fungus Diversispora epigaea (formerly Glomus versiforme) and its bacterial endosymbionts.</title>
        <authorList>
            <person name="Sun X."/>
            <person name="Fei Z."/>
            <person name="Harrison M."/>
        </authorList>
    </citation>
    <scope>NUCLEOTIDE SEQUENCE [LARGE SCALE GENOMIC DNA]</scope>
    <source>
        <strain evidence="2 3">IT104</strain>
    </source>
</reference>
<dbReference type="EMBL" id="PQFF01000320">
    <property type="protein sequence ID" value="RHZ60932.1"/>
    <property type="molecule type" value="Genomic_DNA"/>
</dbReference>
<protein>
    <submittedName>
        <fullName evidence="2">Uncharacterized protein</fullName>
    </submittedName>
</protein>
<keyword evidence="3" id="KW-1185">Reference proteome</keyword>
<keyword evidence="1" id="KW-0812">Transmembrane</keyword>
<feature type="transmembrane region" description="Helical" evidence="1">
    <location>
        <begin position="12"/>
        <end position="36"/>
    </location>
</feature>
<sequence length="253" mass="28584">MIFRKGRGEFILRILIFLILTGALLYASIHEIFIIFKVQRGETLISMSINDLTSTGIPIWNSFICSQNLTRVTIETIKRGINSGNNTRAIDTTTSLPDSYISKTNTNALTTGDWTSSTGIWPCYIFNNSNKDYKFMPGTIDQFIITAYVNGNQSQQADFGLIFGVFDDIRPLNMVEPFTAGIPSINTFTFTLTEKVDINNKEEWFSTVNKQNTYIPSSIGSNSIVGKFLYSPETYSVYYQLSVLFVLYCWSKS</sequence>
<keyword evidence="1" id="KW-0472">Membrane</keyword>
<organism evidence="2 3">
    <name type="scientific">Diversispora epigaea</name>
    <dbReference type="NCBI Taxonomy" id="1348612"/>
    <lineage>
        <taxon>Eukaryota</taxon>
        <taxon>Fungi</taxon>
        <taxon>Fungi incertae sedis</taxon>
        <taxon>Mucoromycota</taxon>
        <taxon>Glomeromycotina</taxon>
        <taxon>Glomeromycetes</taxon>
        <taxon>Diversisporales</taxon>
        <taxon>Diversisporaceae</taxon>
        <taxon>Diversispora</taxon>
    </lineage>
</organism>
<evidence type="ECO:0000256" key="1">
    <source>
        <dbReference type="SAM" id="Phobius"/>
    </source>
</evidence>
<dbReference type="Proteomes" id="UP000266861">
    <property type="component" value="Unassembled WGS sequence"/>
</dbReference>
<keyword evidence="1" id="KW-1133">Transmembrane helix</keyword>